<dbReference type="Proteomes" id="UP000186917">
    <property type="component" value="Unassembled WGS sequence"/>
</dbReference>
<protein>
    <submittedName>
        <fullName evidence="2">Uncharacterized protein</fullName>
    </submittedName>
</protein>
<evidence type="ECO:0000256" key="1">
    <source>
        <dbReference type="SAM" id="Phobius"/>
    </source>
</evidence>
<organism evidence="2 3">
    <name type="scientific">Filimonas lacunae</name>
    <dbReference type="NCBI Taxonomy" id="477680"/>
    <lineage>
        <taxon>Bacteria</taxon>
        <taxon>Pseudomonadati</taxon>
        <taxon>Bacteroidota</taxon>
        <taxon>Chitinophagia</taxon>
        <taxon>Chitinophagales</taxon>
        <taxon>Chitinophagaceae</taxon>
        <taxon>Filimonas</taxon>
    </lineage>
</organism>
<keyword evidence="1" id="KW-1133">Transmembrane helix</keyword>
<sequence length="138" mass="15473">MGVLLPVQMFTFATVFQKQESLKNINVYKRIAAAALVALYAFIVTPVRLWHHHAKLRHSVQGCIKEGDLPGIQLLKAGHHIYCPLDSDHYTIHMHTPSFFLEGDVVSVSGSRNGCYHISSIAVFIYHAANKGRPFFNV</sequence>
<dbReference type="AlphaFoldDB" id="A0A1N7R5X4"/>
<proteinExistence type="predicted"/>
<keyword evidence="1" id="KW-0812">Transmembrane</keyword>
<keyword evidence="3" id="KW-1185">Reference proteome</keyword>
<evidence type="ECO:0000313" key="3">
    <source>
        <dbReference type="Proteomes" id="UP000186917"/>
    </source>
</evidence>
<gene>
    <name evidence="2" type="ORF">SAMN05421788_109222</name>
</gene>
<name>A0A1N7R5X4_9BACT</name>
<accession>A0A1N7R5X4</accession>
<evidence type="ECO:0000313" key="2">
    <source>
        <dbReference type="EMBL" id="SIT30429.1"/>
    </source>
</evidence>
<dbReference type="STRING" id="477680.SAMN05421788_109222"/>
<reference evidence="3" key="1">
    <citation type="submission" date="2017-01" db="EMBL/GenBank/DDBJ databases">
        <authorList>
            <person name="Varghese N."/>
            <person name="Submissions S."/>
        </authorList>
    </citation>
    <scope>NUCLEOTIDE SEQUENCE [LARGE SCALE GENOMIC DNA]</scope>
    <source>
        <strain evidence="3">DSM 21054</strain>
    </source>
</reference>
<feature type="transmembrane region" description="Helical" evidence="1">
    <location>
        <begin position="31"/>
        <end position="50"/>
    </location>
</feature>
<dbReference type="EMBL" id="FTOR01000009">
    <property type="protein sequence ID" value="SIT30429.1"/>
    <property type="molecule type" value="Genomic_DNA"/>
</dbReference>
<keyword evidence="1" id="KW-0472">Membrane</keyword>